<keyword evidence="1" id="KW-0812">Transmembrane</keyword>
<feature type="signal peptide" evidence="2">
    <location>
        <begin position="1"/>
        <end position="18"/>
    </location>
</feature>
<protein>
    <submittedName>
        <fullName evidence="3">Uncharacterized protein</fullName>
    </submittedName>
</protein>
<keyword evidence="1" id="KW-1133">Transmembrane helix</keyword>
<evidence type="ECO:0000313" key="3">
    <source>
        <dbReference type="EMBL" id="KCW74278.1"/>
    </source>
</evidence>
<evidence type="ECO:0000256" key="2">
    <source>
        <dbReference type="SAM" id="SignalP"/>
    </source>
</evidence>
<name>A0A059C728_EUCGR</name>
<sequence>MTIWLFFLLIVLCDLSTRFNQQELLMTLNNGFDSKTIKYMKHDVIASLGLYMLIIKYVALQTFLLIPKKWGKCNNAT</sequence>
<gene>
    <name evidence="3" type="ORF">EUGRSUZ_E02930</name>
</gene>
<dbReference type="EMBL" id="KK198757">
    <property type="protein sequence ID" value="KCW74278.1"/>
    <property type="molecule type" value="Genomic_DNA"/>
</dbReference>
<dbReference type="AlphaFoldDB" id="A0A059C728"/>
<feature type="chain" id="PRO_5001568964" evidence="2">
    <location>
        <begin position="19"/>
        <end position="77"/>
    </location>
</feature>
<organism evidence="3">
    <name type="scientific">Eucalyptus grandis</name>
    <name type="common">Flooded gum</name>
    <dbReference type="NCBI Taxonomy" id="71139"/>
    <lineage>
        <taxon>Eukaryota</taxon>
        <taxon>Viridiplantae</taxon>
        <taxon>Streptophyta</taxon>
        <taxon>Embryophyta</taxon>
        <taxon>Tracheophyta</taxon>
        <taxon>Spermatophyta</taxon>
        <taxon>Magnoliopsida</taxon>
        <taxon>eudicotyledons</taxon>
        <taxon>Gunneridae</taxon>
        <taxon>Pentapetalae</taxon>
        <taxon>rosids</taxon>
        <taxon>malvids</taxon>
        <taxon>Myrtales</taxon>
        <taxon>Myrtaceae</taxon>
        <taxon>Myrtoideae</taxon>
        <taxon>Eucalypteae</taxon>
        <taxon>Eucalyptus</taxon>
    </lineage>
</organism>
<dbReference type="InParanoid" id="A0A059C728"/>
<keyword evidence="1" id="KW-0472">Membrane</keyword>
<reference evidence="3" key="1">
    <citation type="submission" date="2013-07" db="EMBL/GenBank/DDBJ databases">
        <title>The genome of Eucalyptus grandis.</title>
        <authorList>
            <person name="Schmutz J."/>
            <person name="Hayes R."/>
            <person name="Myburg A."/>
            <person name="Tuskan G."/>
            <person name="Grattapaglia D."/>
            <person name="Rokhsar D.S."/>
        </authorList>
    </citation>
    <scope>NUCLEOTIDE SEQUENCE</scope>
    <source>
        <tissue evidence="3">Leaf extractions</tissue>
    </source>
</reference>
<keyword evidence="2" id="KW-0732">Signal</keyword>
<proteinExistence type="predicted"/>
<dbReference type="Gramene" id="KCW74278">
    <property type="protein sequence ID" value="KCW74278"/>
    <property type="gene ID" value="EUGRSUZ_E02930"/>
</dbReference>
<accession>A0A059C728</accession>
<feature type="transmembrane region" description="Helical" evidence="1">
    <location>
        <begin position="45"/>
        <end position="66"/>
    </location>
</feature>
<evidence type="ECO:0000256" key="1">
    <source>
        <dbReference type="SAM" id="Phobius"/>
    </source>
</evidence>